<accession>A0A0F4YPT8</accession>
<sequence length="287" mass="31410">MAAATVTLSDGRRLAYDLSGPVDAPVVLLSNSLMTNFHAWDPFTAELQSKGFRVLRWDLPGHGGSSAPQDVSSTTFPSISADVAALVAALKIERIHAWIGISMGAALGVYFVTQNPGVVRNLVVADTITSSPVNAGTPDVFAPRVELAQKDSNAIATLAEQTLERWFSAEWREANPAETDRMRQLLRTTTREGYITCCHALRDRSFDLRPLLKRVGSSVESALLVVGELDANLPTTMEEMRQEIQGGQTSEVRLVVIPKAGHVPVIDGRERFYEEVLRFIERPLGKI</sequence>
<dbReference type="PANTHER" id="PTHR43194:SF5">
    <property type="entry name" value="PIMELOYL-[ACYL-CARRIER PROTEIN] METHYL ESTER ESTERASE"/>
    <property type="match status" value="1"/>
</dbReference>
<gene>
    <name evidence="2" type="ORF">T310_6145</name>
</gene>
<dbReference type="STRING" id="1408163.A0A0F4YPT8"/>
<dbReference type="PANTHER" id="PTHR43194">
    <property type="entry name" value="HYDROLASE ALPHA/BETA FOLD FAMILY"/>
    <property type="match status" value="1"/>
</dbReference>
<dbReference type="AlphaFoldDB" id="A0A0F4YPT8"/>
<dbReference type="RefSeq" id="XP_013326473.1">
    <property type="nucleotide sequence ID" value="XM_013471019.1"/>
</dbReference>
<dbReference type="SUPFAM" id="SSF53474">
    <property type="entry name" value="alpha/beta-Hydrolases"/>
    <property type="match status" value="1"/>
</dbReference>
<proteinExistence type="predicted"/>
<reference evidence="2 3" key="1">
    <citation type="submission" date="2015-04" db="EMBL/GenBank/DDBJ databases">
        <authorList>
            <person name="Heijne W.H."/>
            <person name="Fedorova N.D."/>
            <person name="Nierman W.C."/>
            <person name="Vollebregt A.W."/>
            <person name="Zhao Z."/>
            <person name="Wu L."/>
            <person name="Kumar M."/>
            <person name="Stam H."/>
            <person name="van den Berg M.A."/>
            <person name="Pel H.J."/>
        </authorList>
    </citation>
    <scope>NUCLEOTIDE SEQUENCE [LARGE SCALE GENOMIC DNA]</scope>
    <source>
        <strain evidence="2 3">CBS 393.64</strain>
    </source>
</reference>
<dbReference type="OrthoDB" id="2851338at2759"/>
<organism evidence="2 3">
    <name type="scientific">Rasamsonia emersonii (strain ATCC 16479 / CBS 393.64 / IMI 116815)</name>
    <dbReference type="NCBI Taxonomy" id="1408163"/>
    <lineage>
        <taxon>Eukaryota</taxon>
        <taxon>Fungi</taxon>
        <taxon>Dikarya</taxon>
        <taxon>Ascomycota</taxon>
        <taxon>Pezizomycotina</taxon>
        <taxon>Eurotiomycetes</taxon>
        <taxon>Eurotiomycetidae</taxon>
        <taxon>Eurotiales</taxon>
        <taxon>Trichocomaceae</taxon>
        <taxon>Rasamsonia</taxon>
    </lineage>
</organism>
<dbReference type="InterPro" id="IPR029058">
    <property type="entry name" value="AB_hydrolase_fold"/>
</dbReference>
<dbReference type="InterPro" id="IPR050228">
    <property type="entry name" value="Carboxylesterase_BioH"/>
</dbReference>
<evidence type="ECO:0000313" key="2">
    <source>
        <dbReference type="EMBL" id="KKA19861.1"/>
    </source>
</evidence>
<dbReference type="Pfam" id="PF12697">
    <property type="entry name" value="Abhydrolase_6"/>
    <property type="match status" value="1"/>
</dbReference>
<keyword evidence="3" id="KW-1185">Reference proteome</keyword>
<dbReference type="InterPro" id="IPR000073">
    <property type="entry name" value="AB_hydrolase_1"/>
</dbReference>
<evidence type="ECO:0000259" key="1">
    <source>
        <dbReference type="Pfam" id="PF12697"/>
    </source>
</evidence>
<protein>
    <recommendedName>
        <fullName evidence="1">AB hydrolase-1 domain-containing protein</fullName>
    </recommendedName>
</protein>
<name>A0A0F4YPT8_RASE3</name>
<dbReference type="EMBL" id="LASV01000309">
    <property type="protein sequence ID" value="KKA19861.1"/>
    <property type="molecule type" value="Genomic_DNA"/>
</dbReference>
<dbReference type="Gene3D" id="3.40.50.1820">
    <property type="entry name" value="alpha/beta hydrolase"/>
    <property type="match status" value="1"/>
</dbReference>
<dbReference type="Proteomes" id="UP000053958">
    <property type="component" value="Unassembled WGS sequence"/>
</dbReference>
<comment type="caution">
    <text evidence="2">The sequence shown here is derived from an EMBL/GenBank/DDBJ whole genome shotgun (WGS) entry which is preliminary data.</text>
</comment>
<feature type="domain" description="AB hydrolase-1" evidence="1">
    <location>
        <begin position="39"/>
        <end position="274"/>
    </location>
</feature>
<evidence type="ECO:0000313" key="3">
    <source>
        <dbReference type="Proteomes" id="UP000053958"/>
    </source>
</evidence>
<dbReference type="GeneID" id="25318457"/>
<dbReference type="PRINTS" id="PR00111">
    <property type="entry name" value="ABHYDROLASE"/>
</dbReference>